<protein>
    <recommendedName>
        <fullName evidence="3">histidine kinase</fullName>
        <ecNumber evidence="3">2.7.13.3</ecNumber>
    </recommendedName>
</protein>
<dbReference type="CDD" id="cd00082">
    <property type="entry name" value="HisKA"/>
    <property type="match status" value="1"/>
</dbReference>
<organism evidence="16 17">
    <name type="scientific">Evansella tamaricis</name>
    <dbReference type="NCBI Taxonomy" id="2069301"/>
    <lineage>
        <taxon>Bacteria</taxon>
        <taxon>Bacillati</taxon>
        <taxon>Bacillota</taxon>
        <taxon>Bacilli</taxon>
        <taxon>Bacillales</taxon>
        <taxon>Bacillaceae</taxon>
        <taxon>Evansella</taxon>
    </lineage>
</organism>
<evidence type="ECO:0000256" key="13">
    <source>
        <dbReference type="SAM" id="Phobius"/>
    </source>
</evidence>
<evidence type="ECO:0000313" key="16">
    <source>
        <dbReference type="EMBL" id="MBU9712808.1"/>
    </source>
</evidence>
<keyword evidence="13" id="KW-0812">Transmembrane</keyword>
<comment type="caution">
    <text evidence="16">The sequence shown here is derived from an EMBL/GenBank/DDBJ whole genome shotgun (WGS) entry which is preliminary data.</text>
</comment>
<dbReference type="Pfam" id="PF02518">
    <property type="entry name" value="HATPase_c"/>
    <property type="match status" value="1"/>
</dbReference>
<keyword evidence="9" id="KW-0067">ATP-binding</keyword>
<keyword evidence="4" id="KW-1003">Cell membrane</keyword>
<evidence type="ECO:0000256" key="12">
    <source>
        <dbReference type="SAM" id="Coils"/>
    </source>
</evidence>
<evidence type="ECO:0000256" key="11">
    <source>
        <dbReference type="ARBA" id="ARBA00023136"/>
    </source>
</evidence>
<evidence type="ECO:0000256" key="6">
    <source>
        <dbReference type="ARBA" id="ARBA00022679"/>
    </source>
</evidence>
<dbReference type="InterPro" id="IPR003594">
    <property type="entry name" value="HATPase_dom"/>
</dbReference>
<dbReference type="SMART" id="SM00387">
    <property type="entry name" value="HATPase_c"/>
    <property type="match status" value="1"/>
</dbReference>
<keyword evidence="11 13" id="KW-0472">Membrane</keyword>
<comment type="catalytic activity">
    <reaction evidence="1">
        <text>ATP + protein L-histidine = ADP + protein N-phospho-L-histidine.</text>
        <dbReference type="EC" id="2.7.13.3"/>
    </reaction>
</comment>
<sequence length="477" mass="54111">MKWLNQSLFRRLLISYLFIFTLGFAAIGIVISFSTSNYLTDQKKQDLLQQAGSINAIIHHSEIVTDSITRTIEQLGEFSGSTIWIIDLSGQIVATSSEQELFLGEIMSDDVIEDILEGKNRIQVMNIEGQERPMLSVIVPWGMNEEIFGGIILHSPISGVNTTVRNIREIVLWAILGGLVIVSIFVSYLSWSMSKPLKKVEDAANEIALGNYSKRVEYHESVPDEISELLNSFNRMAEKINKIEQERDLLEERRTDFIANISHELRTPLTAMKGYLEALQDGLVKDHESKQKYYKIMHRETEYLNHLVNDLMDLIKLEKREVSLDLYYLNVEDVIKKVSINLEPIIIEKGNSIDLQFPANLPQIMGDSVRIEQIFINLLHNANKFTENGTITVSIVDQEDELIVTVKDTGIGIPSHDLERIWDRFFKVDRVRSKKGSRGTGLGLAIVKELVVLHHGTIEVESQLGVGTTFTLTFPLN</sequence>
<dbReference type="PANTHER" id="PTHR45528:SF1">
    <property type="entry name" value="SENSOR HISTIDINE KINASE CPXA"/>
    <property type="match status" value="1"/>
</dbReference>
<dbReference type="EMBL" id="JAHQCS010000111">
    <property type="protein sequence ID" value="MBU9712808.1"/>
    <property type="molecule type" value="Genomic_DNA"/>
</dbReference>
<proteinExistence type="predicted"/>
<keyword evidence="8 16" id="KW-0418">Kinase</keyword>
<dbReference type="GO" id="GO:0016301">
    <property type="term" value="F:kinase activity"/>
    <property type="evidence" value="ECO:0007669"/>
    <property type="project" value="UniProtKB-KW"/>
</dbReference>
<feature type="transmembrane region" description="Helical" evidence="13">
    <location>
        <begin position="12"/>
        <end position="33"/>
    </location>
</feature>
<evidence type="ECO:0000256" key="8">
    <source>
        <dbReference type="ARBA" id="ARBA00022777"/>
    </source>
</evidence>
<dbReference type="CDD" id="cd16922">
    <property type="entry name" value="HATPase_EvgS-ArcB-TorS-like"/>
    <property type="match status" value="1"/>
</dbReference>
<feature type="transmembrane region" description="Helical" evidence="13">
    <location>
        <begin position="170"/>
        <end position="191"/>
    </location>
</feature>
<comment type="subcellular location">
    <subcellularLocation>
        <location evidence="2">Cell membrane</location>
        <topology evidence="2">Multi-pass membrane protein</topology>
    </subcellularLocation>
</comment>
<evidence type="ECO:0000259" key="14">
    <source>
        <dbReference type="PROSITE" id="PS50109"/>
    </source>
</evidence>
<dbReference type="SMART" id="SM00388">
    <property type="entry name" value="HisKA"/>
    <property type="match status" value="1"/>
</dbReference>
<keyword evidence="6" id="KW-0808">Transferase</keyword>
<evidence type="ECO:0000256" key="7">
    <source>
        <dbReference type="ARBA" id="ARBA00022741"/>
    </source>
</evidence>
<keyword evidence="7" id="KW-0547">Nucleotide-binding</keyword>
<feature type="domain" description="Histidine kinase" evidence="14">
    <location>
        <begin position="260"/>
        <end position="477"/>
    </location>
</feature>
<evidence type="ECO:0000256" key="5">
    <source>
        <dbReference type="ARBA" id="ARBA00022553"/>
    </source>
</evidence>
<dbReference type="RefSeq" id="WP_217066985.1">
    <property type="nucleotide sequence ID" value="NZ_JAHQCS010000111.1"/>
</dbReference>
<evidence type="ECO:0000259" key="15">
    <source>
        <dbReference type="PROSITE" id="PS50885"/>
    </source>
</evidence>
<evidence type="ECO:0000313" key="17">
    <source>
        <dbReference type="Proteomes" id="UP000784880"/>
    </source>
</evidence>
<name>A0ABS6JKG4_9BACI</name>
<dbReference type="CDD" id="cd06225">
    <property type="entry name" value="HAMP"/>
    <property type="match status" value="1"/>
</dbReference>
<dbReference type="Pfam" id="PF00672">
    <property type="entry name" value="HAMP"/>
    <property type="match status" value="1"/>
</dbReference>
<dbReference type="PROSITE" id="PS50885">
    <property type="entry name" value="HAMP"/>
    <property type="match status" value="1"/>
</dbReference>
<feature type="coiled-coil region" evidence="12">
    <location>
        <begin position="226"/>
        <end position="260"/>
    </location>
</feature>
<evidence type="ECO:0000256" key="4">
    <source>
        <dbReference type="ARBA" id="ARBA00022475"/>
    </source>
</evidence>
<dbReference type="PROSITE" id="PS50109">
    <property type="entry name" value="HIS_KIN"/>
    <property type="match status" value="1"/>
</dbReference>
<keyword evidence="17" id="KW-1185">Reference proteome</keyword>
<dbReference type="SMART" id="SM00304">
    <property type="entry name" value="HAMP"/>
    <property type="match status" value="1"/>
</dbReference>
<dbReference type="InterPro" id="IPR003661">
    <property type="entry name" value="HisK_dim/P_dom"/>
</dbReference>
<reference evidence="16 17" key="1">
    <citation type="submission" date="2021-06" db="EMBL/GenBank/DDBJ databases">
        <title>Bacillus sp. RD4P76, an endophyte from a halophyte.</title>
        <authorList>
            <person name="Sun J.-Q."/>
        </authorList>
    </citation>
    <scope>NUCLEOTIDE SEQUENCE [LARGE SCALE GENOMIC DNA]</scope>
    <source>
        <strain evidence="16 17">CGMCC 1.15917</strain>
    </source>
</reference>
<gene>
    <name evidence="16" type="ORF">KS419_13840</name>
</gene>
<keyword evidence="10" id="KW-0902">Two-component regulatory system</keyword>
<evidence type="ECO:0000256" key="9">
    <source>
        <dbReference type="ARBA" id="ARBA00022840"/>
    </source>
</evidence>
<accession>A0ABS6JKG4</accession>
<dbReference type="EC" id="2.7.13.3" evidence="3"/>
<dbReference type="Proteomes" id="UP000784880">
    <property type="component" value="Unassembled WGS sequence"/>
</dbReference>
<dbReference type="PANTHER" id="PTHR45528">
    <property type="entry name" value="SENSOR HISTIDINE KINASE CPXA"/>
    <property type="match status" value="1"/>
</dbReference>
<evidence type="ECO:0000256" key="10">
    <source>
        <dbReference type="ARBA" id="ARBA00023012"/>
    </source>
</evidence>
<keyword evidence="12" id="KW-0175">Coiled coil</keyword>
<evidence type="ECO:0000256" key="2">
    <source>
        <dbReference type="ARBA" id="ARBA00004651"/>
    </source>
</evidence>
<dbReference type="InterPro" id="IPR003660">
    <property type="entry name" value="HAMP_dom"/>
</dbReference>
<dbReference type="Pfam" id="PF00512">
    <property type="entry name" value="HisKA"/>
    <property type="match status" value="1"/>
</dbReference>
<evidence type="ECO:0000256" key="3">
    <source>
        <dbReference type="ARBA" id="ARBA00012438"/>
    </source>
</evidence>
<evidence type="ECO:0000256" key="1">
    <source>
        <dbReference type="ARBA" id="ARBA00000085"/>
    </source>
</evidence>
<dbReference type="InterPro" id="IPR005467">
    <property type="entry name" value="His_kinase_dom"/>
</dbReference>
<dbReference type="InterPro" id="IPR050398">
    <property type="entry name" value="HssS/ArlS-like"/>
</dbReference>
<keyword evidence="13" id="KW-1133">Transmembrane helix</keyword>
<keyword evidence="5" id="KW-0597">Phosphoprotein</keyword>
<feature type="domain" description="HAMP" evidence="15">
    <location>
        <begin position="191"/>
        <end position="245"/>
    </location>
</feature>